<gene>
    <name evidence="1" type="ORF">VP01_2544g1</name>
</gene>
<dbReference type="EMBL" id="LAVV01007441">
    <property type="protein sequence ID" value="KNZ55912.1"/>
    <property type="molecule type" value="Genomic_DNA"/>
</dbReference>
<name>A0A0L6V5W2_9BASI</name>
<comment type="caution">
    <text evidence="1">The sequence shown here is derived from an EMBL/GenBank/DDBJ whole genome shotgun (WGS) entry which is preliminary data.</text>
</comment>
<dbReference type="AlphaFoldDB" id="A0A0L6V5W2"/>
<accession>A0A0L6V5W2</accession>
<dbReference type="Proteomes" id="UP000037035">
    <property type="component" value="Unassembled WGS sequence"/>
</dbReference>
<proteinExistence type="predicted"/>
<evidence type="ECO:0000313" key="2">
    <source>
        <dbReference type="Proteomes" id="UP000037035"/>
    </source>
</evidence>
<sequence length="338" mass="38598">MPLDATHKTHLKTSHRSSLLNHQADCQNLILRIPSQVNFMSIISPSYPDNGCQFGYQEMSIEFNFVESGDDQSSSSVGNIGMSYTCCKDDIKKWREYIWIVFKVSLKEKEWNKGLQRVLLGRGGKKGNLIFWGLVSRGVFKPRKITWIRISRGVSQYNSSCGRKSFHKCTGYLKMVSEDSLALILYLVESTDSDTDNKLVKIAIGIKGAHFKSVNEASEKKSESSTISSNISDISILTLFSIANISINVFKRVLIFYFLIKIGEFNNFALIFYEKERPFLGVNFYVLSLAVYKSDAWCSHELSSGKTAMFLFIYFLVECKLLIRLLIVSSQLFFYFFD</sequence>
<keyword evidence="2" id="KW-1185">Reference proteome</keyword>
<organism evidence="1 2">
    <name type="scientific">Puccinia sorghi</name>
    <dbReference type="NCBI Taxonomy" id="27349"/>
    <lineage>
        <taxon>Eukaryota</taxon>
        <taxon>Fungi</taxon>
        <taxon>Dikarya</taxon>
        <taxon>Basidiomycota</taxon>
        <taxon>Pucciniomycotina</taxon>
        <taxon>Pucciniomycetes</taxon>
        <taxon>Pucciniales</taxon>
        <taxon>Pucciniaceae</taxon>
        <taxon>Puccinia</taxon>
    </lineage>
</organism>
<protein>
    <submittedName>
        <fullName evidence="1">Uncharacterized protein</fullName>
    </submittedName>
</protein>
<reference evidence="1 2" key="1">
    <citation type="submission" date="2015-08" db="EMBL/GenBank/DDBJ databases">
        <title>Next Generation Sequencing and Analysis of the Genome of Puccinia sorghi L Schw, the Causal Agent of Maize Common Rust.</title>
        <authorList>
            <person name="Rochi L."/>
            <person name="Burguener G."/>
            <person name="Darino M."/>
            <person name="Turjanski A."/>
            <person name="Kreff E."/>
            <person name="Dieguez M.J."/>
            <person name="Sacco F."/>
        </authorList>
    </citation>
    <scope>NUCLEOTIDE SEQUENCE [LARGE SCALE GENOMIC DNA]</scope>
    <source>
        <strain evidence="1 2">RO10H11247</strain>
    </source>
</reference>
<dbReference type="VEuPathDB" id="FungiDB:VP01_2544g1"/>
<evidence type="ECO:0000313" key="1">
    <source>
        <dbReference type="EMBL" id="KNZ55912.1"/>
    </source>
</evidence>